<dbReference type="Proteomes" id="UP000741013">
    <property type="component" value="Unassembled WGS sequence"/>
</dbReference>
<dbReference type="InterPro" id="IPR025110">
    <property type="entry name" value="AMP-bd_C"/>
</dbReference>
<dbReference type="Gene3D" id="3.30.300.30">
    <property type="match status" value="1"/>
</dbReference>
<sequence length="518" mass="55779">MPFSELPDRRVHEIIAEQAARRPDAVTLSCGDTHWTYSELDGRANRAAAALLHHGLAAEDAVAVATERTPPWAAAVLGVFKAGGAYLPVEPGLPADRIAAMLTGAGVRLVVADGTGTGSVREAAERAGARVLDVGDITGDRWRGDDPGITVTADQLAYVFFTSGSTGTPKGAQCEHAGMLNHMLAKISDLGMTGTDALAQHAPQSFDVVLWQLFAALLLGGRTVLVPTEVVRDPERFVDVLVRQGVSVLQLVPSYLEILLGYLEARPRSLGPLRILSATGEALSKPLLARWFAAFPDIPVLNTYGLTELSDDVLHVVLRSLPEGDLVPIGHPIPNTRVHLVDSELREVPPGEAGQLAFSGVCVGRGYVNDPELNRKVLRDNPFGPGKLYLTGDFGRLPPSGEIEFIGRRDDQVKIRGMRLELGEIETHLRALPGVLSASVVTVTAPDQPGCLTGFVVGRTRLDHAHLRHRLSRVLPDYMVPDRLHQLDALPLTPNGKIDKRALATLATTLRKPVVWTR</sequence>
<evidence type="ECO:0000259" key="2">
    <source>
        <dbReference type="Pfam" id="PF13193"/>
    </source>
</evidence>
<name>A0ABS4PVZ2_9PSEU</name>
<protein>
    <submittedName>
        <fullName evidence="3">Amino acid adenylation domain-containing protein</fullName>
    </submittedName>
</protein>
<dbReference type="PROSITE" id="PS00455">
    <property type="entry name" value="AMP_BINDING"/>
    <property type="match status" value="1"/>
</dbReference>
<dbReference type="Pfam" id="PF00501">
    <property type="entry name" value="AMP-binding"/>
    <property type="match status" value="1"/>
</dbReference>
<dbReference type="PANTHER" id="PTHR45527">
    <property type="entry name" value="NONRIBOSOMAL PEPTIDE SYNTHETASE"/>
    <property type="match status" value="1"/>
</dbReference>
<dbReference type="SUPFAM" id="SSF56801">
    <property type="entry name" value="Acetyl-CoA synthetase-like"/>
    <property type="match status" value="1"/>
</dbReference>
<accession>A0ABS4PVZ2</accession>
<dbReference type="Gene3D" id="2.30.38.10">
    <property type="entry name" value="Luciferase, Domain 3"/>
    <property type="match status" value="1"/>
</dbReference>
<proteinExistence type="predicted"/>
<dbReference type="Gene3D" id="3.40.50.980">
    <property type="match status" value="2"/>
</dbReference>
<feature type="domain" description="AMP-binding enzyme C-terminal" evidence="2">
    <location>
        <begin position="424"/>
        <end position="497"/>
    </location>
</feature>
<dbReference type="InterPro" id="IPR000873">
    <property type="entry name" value="AMP-dep_synth/lig_dom"/>
</dbReference>
<dbReference type="InterPro" id="IPR010071">
    <property type="entry name" value="AA_adenyl_dom"/>
</dbReference>
<reference evidence="3 4" key="1">
    <citation type="submission" date="2021-03" db="EMBL/GenBank/DDBJ databases">
        <title>Sequencing the genomes of 1000 actinobacteria strains.</title>
        <authorList>
            <person name="Klenk H.-P."/>
        </authorList>
    </citation>
    <scope>NUCLEOTIDE SEQUENCE [LARGE SCALE GENOMIC DNA]</scope>
    <source>
        <strain evidence="3 4">DSM 45510</strain>
    </source>
</reference>
<feature type="domain" description="AMP-dependent synthetase/ligase" evidence="1">
    <location>
        <begin position="16"/>
        <end position="367"/>
    </location>
</feature>
<comment type="caution">
    <text evidence="3">The sequence shown here is derived from an EMBL/GenBank/DDBJ whole genome shotgun (WGS) entry which is preliminary data.</text>
</comment>
<dbReference type="EMBL" id="JAGGMS010000001">
    <property type="protein sequence ID" value="MBP2183586.1"/>
    <property type="molecule type" value="Genomic_DNA"/>
</dbReference>
<dbReference type="InterPro" id="IPR045851">
    <property type="entry name" value="AMP-bd_C_sf"/>
</dbReference>
<dbReference type="NCBIfam" id="TIGR01733">
    <property type="entry name" value="AA-adenyl-dom"/>
    <property type="match status" value="1"/>
</dbReference>
<dbReference type="Pfam" id="PF13193">
    <property type="entry name" value="AMP-binding_C"/>
    <property type="match status" value="1"/>
</dbReference>
<organism evidence="3 4">
    <name type="scientific">Amycolatopsis magusensis</name>
    <dbReference type="NCBI Taxonomy" id="882444"/>
    <lineage>
        <taxon>Bacteria</taxon>
        <taxon>Bacillati</taxon>
        <taxon>Actinomycetota</taxon>
        <taxon>Actinomycetes</taxon>
        <taxon>Pseudonocardiales</taxon>
        <taxon>Pseudonocardiaceae</taxon>
        <taxon>Amycolatopsis</taxon>
    </lineage>
</organism>
<dbReference type="InterPro" id="IPR020845">
    <property type="entry name" value="AMP-binding_CS"/>
</dbReference>
<gene>
    <name evidence="3" type="ORF">JOM49_005112</name>
</gene>
<dbReference type="CDD" id="cd05930">
    <property type="entry name" value="A_NRPS"/>
    <property type="match status" value="1"/>
</dbReference>
<evidence type="ECO:0000259" key="1">
    <source>
        <dbReference type="Pfam" id="PF00501"/>
    </source>
</evidence>
<keyword evidence="4" id="KW-1185">Reference proteome</keyword>
<evidence type="ECO:0000313" key="3">
    <source>
        <dbReference type="EMBL" id="MBP2183586.1"/>
    </source>
</evidence>
<dbReference type="PANTHER" id="PTHR45527:SF1">
    <property type="entry name" value="FATTY ACID SYNTHASE"/>
    <property type="match status" value="1"/>
</dbReference>
<evidence type="ECO:0000313" key="4">
    <source>
        <dbReference type="Proteomes" id="UP000741013"/>
    </source>
</evidence>
<dbReference type="RefSeq" id="WP_209666741.1">
    <property type="nucleotide sequence ID" value="NZ_JAGGMS010000001.1"/>
</dbReference>